<organism evidence="1 2">
    <name type="scientific">Araneus ventricosus</name>
    <name type="common">Orbweaver spider</name>
    <name type="synonym">Epeira ventricosa</name>
    <dbReference type="NCBI Taxonomy" id="182803"/>
    <lineage>
        <taxon>Eukaryota</taxon>
        <taxon>Metazoa</taxon>
        <taxon>Ecdysozoa</taxon>
        <taxon>Arthropoda</taxon>
        <taxon>Chelicerata</taxon>
        <taxon>Arachnida</taxon>
        <taxon>Araneae</taxon>
        <taxon>Araneomorphae</taxon>
        <taxon>Entelegynae</taxon>
        <taxon>Araneoidea</taxon>
        <taxon>Araneidae</taxon>
        <taxon>Araneus</taxon>
    </lineage>
</organism>
<comment type="caution">
    <text evidence="1">The sequence shown here is derived from an EMBL/GenBank/DDBJ whole genome shotgun (WGS) entry which is preliminary data.</text>
</comment>
<dbReference type="EMBL" id="BGPR01002655">
    <property type="protein sequence ID" value="GBM76982.1"/>
    <property type="molecule type" value="Genomic_DNA"/>
</dbReference>
<keyword evidence="2" id="KW-1185">Reference proteome</keyword>
<evidence type="ECO:0000313" key="2">
    <source>
        <dbReference type="Proteomes" id="UP000499080"/>
    </source>
</evidence>
<evidence type="ECO:0000313" key="1">
    <source>
        <dbReference type="EMBL" id="GBM76982.1"/>
    </source>
</evidence>
<name>A0A4Y2II99_ARAVE</name>
<sequence>MAVTWTPTSGRHFIEKSLALFAQRRRNVLGRCKINPREHKTNANLRLGRLVASATGNLLAKQMAHCLSFASLQVDRFLGIRKFSRALPKLIFTRGRWIICSLDMNKNRDSTTK</sequence>
<dbReference type="Proteomes" id="UP000499080">
    <property type="component" value="Unassembled WGS sequence"/>
</dbReference>
<dbReference type="AlphaFoldDB" id="A0A4Y2II99"/>
<gene>
    <name evidence="1" type="ORF">AVEN_161460_1</name>
</gene>
<protein>
    <submittedName>
        <fullName evidence="1">Uncharacterized protein</fullName>
    </submittedName>
</protein>
<proteinExistence type="predicted"/>
<reference evidence="1 2" key="1">
    <citation type="journal article" date="2019" name="Sci. Rep.">
        <title>Orb-weaving spider Araneus ventricosus genome elucidates the spidroin gene catalogue.</title>
        <authorList>
            <person name="Kono N."/>
            <person name="Nakamura H."/>
            <person name="Ohtoshi R."/>
            <person name="Moran D.A.P."/>
            <person name="Shinohara A."/>
            <person name="Yoshida Y."/>
            <person name="Fujiwara M."/>
            <person name="Mori M."/>
            <person name="Tomita M."/>
            <person name="Arakawa K."/>
        </authorList>
    </citation>
    <scope>NUCLEOTIDE SEQUENCE [LARGE SCALE GENOMIC DNA]</scope>
</reference>
<accession>A0A4Y2II99</accession>